<dbReference type="SUPFAM" id="SSF56112">
    <property type="entry name" value="Protein kinase-like (PK-like)"/>
    <property type="match status" value="1"/>
</dbReference>
<dbReference type="EMBL" id="KZ559719">
    <property type="protein sequence ID" value="PLN74461.1"/>
    <property type="molecule type" value="Genomic_DNA"/>
</dbReference>
<evidence type="ECO:0000256" key="3">
    <source>
        <dbReference type="ARBA" id="ARBA00011534"/>
    </source>
</evidence>
<dbReference type="PROSITE" id="PS00109">
    <property type="entry name" value="PROTEIN_KINASE_TYR"/>
    <property type="match status" value="1"/>
</dbReference>
<keyword evidence="15" id="KW-1185">Reference proteome</keyword>
<evidence type="ECO:0000256" key="4">
    <source>
        <dbReference type="ARBA" id="ARBA00012513"/>
    </source>
</evidence>
<dbReference type="PROSITE" id="PS50011">
    <property type="entry name" value="PROTEIN_KINASE_DOM"/>
    <property type="match status" value="1"/>
</dbReference>
<comment type="subunit">
    <text evidence="3">Component of the EKC/KEOPS complex composed of at least BUD32, CGI121, GON7, KAE1 and PCC1; the whole complex dimerizes.</text>
</comment>
<keyword evidence="14" id="KW-0418">Kinase</keyword>
<comment type="catalytic activity">
    <reaction evidence="11">
        <text>L-seryl-[protein] + ATP = O-phospho-L-seryl-[protein] + ADP + H(+)</text>
        <dbReference type="Rhea" id="RHEA:17989"/>
        <dbReference type="Rhea" id="RHEA-COMP:9863"/>
        <dbReference type="Rhea" id="RHEA-COMP:11604"/>
        <dbReference type="ChEBI" id="CHEBI:15378"/>
        <dbReference type="ChEBI" id="CHEBI:29999"/>
        <dbReference type="ChEBI" id="CHEBI:30616"/>
        <dbReference type="ChEBI" id="CHEBI:83421"/>
        <dbReference type="ChEBI" id="CHEBI:456216"/>
        <dbReference type="EC" id="2.7.11.1"/>
    </reaction>
</comment>
<comment type="catalytic activity">
    <reaction evidence="10">
        <text>L-threonyl-[protein] + ATP = O-phospho-L-threonyl-[protein] + ADP + H(+)</text>
        <dbReference type="Rhea" id="RHEA:46608"/>
        <dbReference type="Rhea" id="RHEA-COMP:11060"/>
        <dbReference type="Rhea" id="RHEA-COMP:11605"/>
        <dbReference type="ChEBI" id="CHEBI:15378"/>
        <dbReference type="ChEBI" id="CHEBI:30013"/>
        <dbReference type="ChEBI" id="CHEBI:30616"/>
        <dbReference type="ChEBI" id="CHEBI:61977"/>
        <dbReference type="ChEBI" id="CHEBI:456216"/>
        <dbReference type="EC" id="2.7.11.1"/>
    </reaction>
</comment>
<sequence>MSVQLDRNEHRRPVYGLDEDGNLWMNALATVMYLLVDPNERISRTYPRLHRVVRRRFQDAMTARGHTEISRCTHIDNNGIRSDNPRRQTDPMHLPNEEESTQDRWDRECRDLTNAWDRTGFFGEGTFASVFSARHPSMPTDLWAVKMERLKTNQSTENARESPKMAPLVESTGEVRYVPREALLLLLLDQCERFPSLHSVYSCGQYSSTIMEGYADDAHRVAHLTDDPPADYPGARARLIPSRSGMVLMDKKRPVLNEIQSCKVASQLLEGFAALRDMNVSHGDLSHNNYMIQEDLETHLIDLGLLNFGLDDRDFVVNSSGHIFFREYQLTPEEAVEHTKLFDWNNFEEIRHANFACLLPHDSRCWHLWHLVCIFYEILHGYAAWENPTWNPSVTPEGNELRSFYRTDAGIVEARSRRDRLINEHLPIREDLSQDCADMLRMAFEKMPEDRPTLTEMEAMPWFGQWYSYPEGEFHRPPVRDITMPPRD</sequence>
<organism evidence="14 15">
    <name type="scientific">Aspergillus taichungensis</name>
    <dbReference type="NCBI Taxonomy" id="482145"/>
    <lineage>
        <taxon>Eukaryota</taxon>
        <taxon>Fungi</taxon>
        <taxon>Dikarya</taxon>
        <taxon>Ascomycota</taxon>
        <taxon>Pezizomycotina</taxon>
        <taxon>Eurotiomycetes</taxon>
        <taxon>Eurotiomycetidae</taxon>
        <taxon>Eurotiales</taxon>
        <taxon>Aspergillaceae</taxon>
        <taxon>Aspergillus</taxon>
        <taxon>Aspergillus subgen. Circumdati</taxon>
    </lineage>
</organism>
<evidence type="ECO:0000256" key="2">
    <source>
        <dbReference type="ARBA" id="ARBA00004574"/>
    </source>
</evidence>
<accession>A0A2J5HCL8</accession>
<dbReference type="AlphaFoldDB" id="A0A2J5HCL8"/>
<dbReference type="PANTHER" id="PTHR44167">
    <property type="entry name" value="OVARIAN-SPECIFIC SERINE/THREONINE-PROTEIN KINASE LOK-RELATED"/>
    <property type="match status" value="1"/>
</dbReference>
<evidence type="ECO:0000313" key="14">
    <source>
        <dbReference type="EMBL" id="PLN74461.1"/>
    </source>
</evidence>
<proteinExistence type="predicted"/>
<dbReference type="InterPro" id="IPR008266">
    <property type="entry name" value="Tyr_kinase_AS"/>
</dbReference>
<feature type="region of interest" description="Disordered" evidence="12">
    <location>
        <begin position="75"/>
        <end position="104"/>
    </location>
</feature>
<feature type="domain" description="Protein kinase" evidence="13">
    <location>
        <begin position="116"/>
        <end position="463"/>
    </location>
</feature>
<evidence type="ECO:0000256" key="8">
    <source>
        <dbReference type="ARBA" id="ARBA00030980"/>
    </source>
</evidence>
<dbReference type="InterPro" id="IPR011009">
    <property type="entry name" value="Kinase-like_dom_sf"/>
</dbReference>
<evidence type="ECO:0000256" key="11">
    <source>
        <dbReference type="ARBA" id="ARBA00048679"/>
    </source>
</evidence>
<evidence type="ECO:0000256" key="5">
    <source>
        <dbReference type="ARBA" id="ARBA00013948"/>
    </source>
</evidence>
<dbReference type="GO" id="GO:0044773">
    <property type="term" value="P:mitotic DNA damage checkpoint signaling"/>
    <property type="evidence" value="ECO:0007669"/>
    <property type="project" value="TreeGrafter"/>
</dbReference>
<keyword evidence="14" id="KW-0808">Transferase</keyword>
<name>A0A2J5HCL8_9EURO</name>
<dbReference type="GO" id="GO:0005737">
    <property type="term" value="C:cytoplasm"/>
    <property type="evidence" value="ECO:0007669"/>
    <property type="project" value="TreeGrafter"/>
</dbReference>
<keyword evidence="7" id="KW-0158">Chromosome</keyword>
<dbReference type="GO" id="GO:0005524">
    <property type="term" value="F:ATP binding"/>
    <property type="evidence" value="ECO:0007669"/>
    <property type="project" value="InterPro"/>
</dbReference>
<dbReference type="GO" id="GO:0004674">
    <property type="term" value="F:protein serine/threonine kinase activity"/>
    <property type="evidence" value="ECO:0007669"/>
    <property type="project" value="UniProtKB-EC"/>
</dbReference>
<evidence type="ECO:0000259" key="13">
    <source>
        <dbReference type="PROSITE" id="PS50011"/>
    </source>
</evidence>
<evidence type="ECO:0000256" key="1">
    <source>
        <dbReference type="ARBA" id="ARBA00003747"/>
    </source>
</evidence>
<evidence type="ECO:0000256" key="7">
    <source>
        <dbReference type="ARBA" id="ARBA00022895"/>
    </source>
</evidence>
<evidence type="ECO:0000313" key="15">
    <source>
        <dbReference type="Proteomes" id="UP000235023"/>
    </source>
</evidence>
<dbReference type="PANTHER" id="PTHR44167:SF24">
    <property type="entry name" value="SERINE_THREONINE-PROTEIN KINASE CHK2"/>
    <property type="match status" value="1"/>
</dbReference>
<evidence type="ECO:0000256" key="6">
    <source>
        <dbReference type="ARBA" id="ARBA00019973"/>
    </source>
</evidence>
<dbReference type="OrthoDB" id="8596411at2759"/>
<reference evidence="15" key="1">
    <citation type="submission" date="2017-12" db="EMBL/GenBank/DDBJ databases">
        <authorList>
            <consortium name="DOE Joint Genome Institute"/>
            <person name="Mondo S.J."/>
            <person name="Kjaerbolling I."/>
            <person name="Vesth T.C."/>
            <person name="Frisvad J.C."/>
            <person name="Nybo J.L."/>
            <person name="Theobald S."/>
            <person name="Kuo A."/>
            <person name="Bowyer P."/>
            <person name="Matsuda Y."/>
            <person name="Lyhne E.K."/>
            <person name="Kogle M.E."/>
            <person name="Clum A."/>
            <person name="Lipzen A."/>
            <person name="Salamov A."/>
            <person name="Ngan C.Y."/>
            <person name="Daum C."/>
            <person name="Chiniquy J."/>
            <person name="Barry K."/>
            <person name="LaButti K."/>
            <person name="Haridas S."/>
            <person name="Simmons B.A."/>
            <person name="Magnuson J.K."/>
            <person name="Mortensen U.H."/>
            <person name="Larsen T.O."/>
            <person name="Grigoriev I.V."/>
            <person name="Baker S.E."/>
            <person name="Andersen M.R."/>
            <person name="Nordberg H.P."/>
            <person name="Cantor M.N."/>
            <person name="Hua S.X."/>
        </authorList>
    </citation>
    <scope>NUCLEOTIDE SEQUENCE [LARGE SCALE GENOMIC DNA]</scope>
    <source>
        <strain evidence="15">IBT 19404</strain>
    </source>
</reference>
<protein>
    <recommendedName>
        <fullName evidence="6">EKC/KEOPS complex subunit BUD32</fullName>
        <ecNumber evidence="4">2.7.11.1</ecNumber>
    </recommendedName>
    <alternativeName>
        <fullName evidence="8 9">Atypical Serine/threonine protein kinase BUD32</fullName>
    </alternativeName>
    <alternativeName>
        <fullName evidence="5">EKC/KEOPS complex subunit bud32</fullName>
    </alternativeName>
</protein>
<dbReference type="InterPro" id="IPR000719">
    <property type="entry name" value="Prot_kinase_dom"/>
</dbReference>
<comment type="subcellular location">
    <subcellularLocation>
        <location evidence="2">Chromosome</location>
        <location evidence="2">Telomere</location>
    </subcellularLocation>
</comment>
<evidence type="ECO:0000256" key="10">
    <source>
        <dbReference type="ARBA" id="ARBA00047899"/>
    </source>
</evidence>
<gene>
    <name evidence="14" type="ORF">BDW42DRAFT_63363</name>
</gene>
<keyword evidence="7" id="KW-0779">Telomere</keyword>
<dbReference type="GO" id="GO:0005634">
    <property type="term" value="C:nucleus"/>
    <property type="evidence" value="ECO:0007669"/>
    <property type="project" value="TreeGrafter"/>
</dbReference>
<dbReference type="GO" id="GO:0000781">
    <property type="term" value="C:chromosome, telomeric region"/>
    <property type="evidence" value="ECO:0007669"/>
    <property type="project" value="UniProtKB-SubCell"/>
</dbReference>
<dbReference type="Gene3D" id="1.10.510.10">
    <property type="entry name" value="Transferase(Phosphotransferase) domain 1"/>
    <property type="match status" value="1"/>
</dbReference>
<dbReference type="SMART" id="SM00220">
    <property type="entry name" value="S_TKc"/>
    <property type="match status" value="1"/>
</dbReference>
<evidence type="ECO:0000256" key="12">
    <source>
        <dbReference type="SAM" id="MobiDB-lite"/>
    </source>
</evidence>
<evidence type="ECO:0000256" key="9">
    <source>
        <dbReference type="ARBA" id="ARBA00033194"/>
    </source>
</evidence>
<dbReference type="EC" id="2.7.11.1" evidence="4"/>
<comment type="function">
    <text evidence="1">Component of the EKC/KEOPS complex that is required for the formation of a threonylcarbamoyl group on adenosine at position 37 (t(6)A37) in tRNAs that read codons beginning with adenine. The complex is probably involved in the transfer of the threonylcarbamoyl moiety of threonylcarbamoyl-AMP (TC-AMP) to the N6 group of A37. BUD32 has ATPase activity in the context of the EKC/KEOPS complex and likely plays a supporting role to the catalytic subunit KAE1. The EKC/KEOPS complex also promotes both telomere uncapping and telomere elongation. The complex is required for efficient recruitment of transcriptional coactivators.</text>
</comment>
<dbReference type="Proteomes" id="UP000235023">
    <property type="component" value="Unassembled WGS sequence"/>
</dbReference>